<evidence type="ECO:0000259" key="5">
    <source>
        <dbReference type="PROSITE" id="PS51503"/>
    </source>
</evidence>
<dbReference type="NCBIfam" id="NF033233">
    <property type="entry name" value="twin_helix"/>
    <property type="match status" value="1"/>
</dbReference>
<feature type="transmembrane region" description="Helical" evidence="4">
    <location>
        <begin position="6"/>
        <end position="25"/>
    </location>
</feature>
<reference evidence="6" key="1">
    <citation type="submission" date="2021-04" db="EMBL/GenBank/DDBJ databases">
        <authorList>
            <person name="Zhang D.-C."/>
        </authorList>
    </citation>
    <scope>NUCLEOTIDE SEQUENCE</scope>
    <source>
        <strain evidence="6">CGMCC 1.15697</strain>
    </source>
</reference>
<keyword evidence="7" id="KW-1185">Reference proteome</keyword>
<keyword evidence="3 4" id="KW-0472">Membrane</keyword>
<gene>
    <name evidence="6" type="ORF">KAJ83_18550</name>
</gene>
<dbReference type="EMBL" id="JAGMWN010000014">
    <property type="protein sequence ID" value="MBP5859027.1"/>
    <property type="molecule type" value="Genomic_DNA"/>
</dbReference>
<protein>
    <submittedName>
        <fullName evidence="6">Twin transmembrane helix small protein</fullName>
    </submittedName>
</protein>
<keyword evidence="2 4" id="KW-1133">Transmembrane helix</keyword>
<dbReference type="RefSeq" id="WP_210683620.1">
    <property type="nucleotide sequence ID" value="NZ_JAGMWN010000014.1"/>
</dbReference>
<dbReference type="PROSITE" id="PS51503">
    <property type="entry name" value="HIG1"/>
    <property type="match status" value="1"/>
</dbReference>
<evidence type="ECO:0000256" key="2">
    <source>
        <dbReference type="ARBA" id="ARBA00022989"/>
    </source>
</evidence>
<sequence length="67" mass="7390">MTGFAIFLMVAAMVITLGIVFAGVISMARGGEFNQKWANKLMRARVVMQLFALVMFVFAVYLLRNGG</sequence>
<dbReference type="InterPro" id="IPR007667">
    <property type="entry name" value="Hypoxia_induced_domain"/>
</dbReference>
<organism evidence="6 7">
    <name type="scientific">Marivibrio halodurans</name>
    <dbReference type="NCBI Taxonomy" id="2039722"/>
    <lineage>
        <taxon>Bacteria</taxon>
        <taxon>Pseudomonadati</taxon>
        <taxon>Pseudomonadota</taxon>
        <taxon>Alphaproteobacteria</taxon>
        <taxon>Rhodospirillales</taxon>
        <taxon>Rhodospirillaceae</taxon>
        <taxon>Marivibrio</taxon>
    </lineage>
</organism>
<dbReference type="Proteomes" id="UP000672602">
    <property type="component" value="Unassembled WGS sequence"/>
</dbReference>
<evidence type="ECO:0000313" key="6">
    <source>
        <dbReference type="EMBL" id="MBP5859027.1"/>
    </source>
</evidence>
<comment type="caution">
    <text evidence="6">The sequence shown here is derived from an EMBL/GenBank/DDBJ whole genome shotgun (WGS) entry which is preliminary data.</text>
</comment>
<proteinExistence type="predicted"/>
<keyword evidence="1 4" id="KW-0812">Transmembrane</keyword>
<dbReference type="AlphaFoldDB" id="A0A8J7SBL7"/>
<evidence type="ECO:0000313" key="7">
    <source>
        <dbReference type="Proteomes" id="UP000672602"/>
    </source>
</evidence>
<feature type="domain" description="HIG1" evidence="5">
    <location>
        <begin position="1"/>
        <end position="67"/>
    </location>
</feature>
<evidence type="ECO:0000256" key="3">
    <source>
        <dbReference type="ARBA" id="ARBA00023136"/>
    </source>
</evidence>
<evidence type="ECO:0000256" key="1">
    <source>
        <dbReference type="ARBA" id="ARBA00022692"/>
    </source>
</evidence>
<name>A0A8J7SBL7_9PROT</name>
<evidence type="ECO:0000256" key="4">
    <source>
        <dbReference type="SAM" id="Phobius"/>
    </source>
</evidence>
<accession>A0A8J7SBL7</accession>
<feature type="transmembrane region" description="Helical" evidence="4">
    <location>
        <begin position="46"/>
        <end position="63"/>
    </location>
</feature>
<dbReference type="Pfam" id="PF04588">
    <property type="entry name" value="HIG_1_N"/>
    <property type="match status" value="1"/>
</dbReference>